<evidence type="ECO:0000313" key="2">
    <source>
        <dbReference type="EMBL" id="KCZ93653.1"/>
    </source>
</evidence>
<dbReference type="AlphaFoldDB" id="A0A059FT82"/>
<dbReference type="EMBL" id="ARYI01000007">
    <property type="protein sequence ID" value="KCZ93653.1"/>
    <property type="molecule type" value="Genomic_DNA"/>
</dbReference>
<dbReference type="Proteomes" id="UP000025061">
    <property type="component" value="Unassembled WGS sequence"/>
</dbReference>
<dbReference type="PATRIC" id="fig|1280951.3.peg.1950"/>
<comment type="caution">
    <text evidence="2">The sequence shown here is derived from an EMBL/GenBank/DDBJ whole genome shotgun (WGS) entry which is preliminary data.</text>
</comment>
<accession>A0A059FT82</accession>
<keyword evidence="3" id="KW-1185">Reference proteome</keyword>
<evidence type="ECO:0000313" key="3">
    <source>
        <dbReference type="Proteomes" id="UP000025061"/>
    </source>
</evidence>
<sequence>MVSDDRNFDADRPLGPDGVDYLGTDDLALRLSTILRDRSLKDGFVIGIEGRWGAGKSTLIKKTIGHLNASEKPPIIVQFNPWLVGDKRDLIAEFFVGLDEALSQYALKSGLKGKTKKTVESATEALKKYSKHLATGAQFLSAASVIIPNLQPIAKFLDETASVLDGAIGTKSLHEQKSEIEAALRDFKDPIIVFIDDTERLDPPEIMEILRLLRAVGDLPNIIYVVCYDRKALVRSIGIALAGNGHDETGEAYIEKIVQATVTIPRPEDFALRRWFLREVQSICSPQTSEINERLQEIVDSEGGGILETPRDVIRTLNSIKLVWPVIHDFVDIPDLVWLHLIKLKRPKLYDWVENYLNGFAEVARGTASASDGIAQANSLFEIITQDYPPNSIRFFRLQEIIPGIGRTHIENGEQGWTVFDVNRNNIDELTQNRRLGSPHYYRYYFALGQNSGFIPGADLNKAKSEVISKSSEFVDRLRVSSKQRFADGELHFTVLLDCIRSIVPKLSQEQSKFLLQVIADNTDLAVRNTVDPFFNGRRSLFVPLGILKEIVVHEPNRAIWLTDIVDTAQSLCFLAFFIRYISNNHSYEFNLSDDTAADLTQRLSRRVSTLGESLWDHPNPEFVFRVALQNATQETETRSRLEAFYSDDSNLIRLIGHEDVKGQVVTSKREKFRPLILKSIAEIWGDEEIPKRVLSIVKNRDKFPAELQPHIDIIVSGLADADAANR</sequence>
<protein>
    <submittedName>
        <fullName evidence="2">KAP P-loop domain-containing protein</fullName>
    </submittedName>
</protein>
<dbReference type="PANTHER" id="PTHR22674:SF6">
    <property type="entry name" value="NTPASE KAP FAMILY P-LOOP DOMAIN-CONTAINING PROTEIN 1"/>
    <property type="match status" value="1"/>
</dbReference>
<proteinExistence type="predicted"/>
<name>A0A059FT82_9PROT</name>
<dbReference type="InterPro" id="IPR027417">
    <property type="entry name" value="P-loop_NTPase"/>
</dbReference>
<feature type="domain" description="KAP NTPase" evidence="1">
    <location>
        <begin position="27"/>
        <end position="323"/>
    </location>
</feature>
<dbReference type="OrthoDB" id="88903at2"/>
<dbReference type="InterPro" id="IPR052754">
    <property type="entry name" value="NTPase_KAP_P-loop"/>
</dbReference>
<dbReference type="SUPFAM" id="SSF52540">
    <property type="entry name" value="P-loop containing nucleoside triphosphate hydrolases"/>
    <property type="match status" value="1"/>
</dbReference>
<organism evidence="2 3">
    <name type="scientific">Hyphomonas hirschiana VP5</name>
    <dbReference type="NCBI Taxonomy" id="1280951"/>
    <lineage>
        <taxon>Bacteria</taxon>
        <taxon>Pseudomonadati</taxon>
        <taxon>Pseudomonadota</taxon>
        <taxon>Alphaproteobacteria</taxon>
        <taxon>Hyphomonadales</taxon>
        <taxon>Hyphomonadaceae</taxon>
        <taxon>Hyphomonas</taxon>
    </lineage>
</organism>
<reference evidence="2 3" key="1">
    <citation type="submission" date="2013-04" db="EMBL/GenBank/DDBJ databases">
        <title>Hyphomonas hirschiana VP5 Genome Sequencing.</title>
        <authorList>
            <person name="Lai Q."/>
            <person name="Shao Z."/>
        </authorList>
    </citation>
    <scope>NUCLEOTIDE SEQUENCE [LARGE SCALE GENOMIC DNA]</scope>
    <source>
        <strain evidence="2 3">VP5</strain>
    </source>
</reference>
<gene>
    <name evidence="2" type="ORF">HHI_09662</name>
</gene>
<dbReference type="Pfam" id="PF07693">
    <property type="entry name" value="KAP_NTPase"/>
    <property type="match status" value="1"/>
</dbReference>
<dbReference type="Gene3D" id="3.40.50.300">
    <property type="entry name" value="P-loop containing nucleotide triphosphate hydrolases"/>
    <property type="match status" value="1"/>
</dbReference>
<evidence type="ECO:0000259" key="1">
    <source>
        <dbReference type="Pfam" id="PF07693"/>
    </source>
</evidence>
<dbReference type="PANTHER" id="PTHR22674">
    <property type="entry name" value="NTPASE, KAP FAMILY P-LOOP DOMAIN-CONTAINING 1"/>
    <property type="match status" value="1"/>
</dbReference>
<dbReference type="InterPro" id="IPR011646">
    <property type="entry name" value="KAP_P-loop"/>
</dbReference>